<dbReference type="Pfam" id="PF00072">
    <property type="entry name" value="Response_reg"/>
    <property type="match status" value="1"/>
</dbReference>
<dbReference type="AlphaFoldDB" id="A0A918TMG5"/>
<dbReference type="RefSeq" id="WP_189569909.1">
    <property type="nucleotide sequence ID" value="NZ_BMXI01000008.1"/>
</dbReference>
<proteinExistence type="predicted"/>
<name>A0A918TMG5_9BACT</name>
<evidence type="ECO:0000256" key="2">
    <source>
        <dbReference type="PROSITE-ProRule" id="PRU00169"/>
    </source>
</evidence>
<protein>
    <recommendedName>
        <fullName evidence="3">Response regulatory domain-containing protein</fullName>
    </recommendedName>
</protein>
<feature type="domain" description="Response regulatory" evidence="3">
    <location>
        <begin position="13"/>
        <end position="129"/>
    </location>
</feature>
<accession>A0A918TMG5</accession>
<sequence>MSDTNALNSKSYYVLFVDDEEKTRKAFTRLFQDEFKILLAGDGAEGFEVFMERQDEIGVIITDQKMPRETGVQFLAKVAAVDEDVVRILSTAYAELDAAVAGVNEGGIYRYVTKPWDVPELEITLRRAMELFSLRKQQASHDSTGSLDVDSVLLNQRVTGLAFSQAAASETDRPHGIRAGAIFLAMLGWQGLGEGGEVDWVARYQTQSNFFRTVFRESAATLETQGTLDWSRPAPPSAAIQAAAIGCDGITLKAGGSDSTVWPGPAPLLAEALRPLMVAFSNMLSQLPGGSCEIRTNFNTVDFHFSGFPLKNGQLILATDPDSTPVLASLLQACLQVEASGGHLSILRSGEGLAIRLGFEENSTEEEVGLAAVKQLTAMGQ</sequence>
<reference evidence="4" key="2">
    <citation type="submission" date="2020-09" db="EMBL/GenBank/DDBJ databases">
        <authorList>
            <person name="Sun Q."/>
            <person name="Kim S."/>
        </authorList>
    </citation>
    <scope>NUCLEOTIDE SEQUENCE</scope>
    <source>
        <strain evidence="4">KCTC 12988</strain>
    </source>
</reference>
<dbReference type="InterPro" id="IPR001789">
    <property type="entry name" value="Sig_transdc_resp-reg_receiver"/>
</dbReference>
<dbReference type="CDD" id="cd17569">
    <property type="entry name" value="REC_HupR-like"/>
    <property type="match status" value="1"/>
</dbReference>
<dbReference type="PANTHER" id="PTHR44591:SF19">
    <property type="entry name" value="TWO-COMPONENT RESPONSE REGULATOR-RELATED"/>
    <property type="match status" value="1"/>
</dbReference>
<dbReference type="PROSITE" id="PS50110">
    <property type="entry name" value="RESPONSE_REGULATORY"/>
    <property type="match status" value="1"/>
</dbReference>
<feature type="modified residue" description="4-aspartylphosphate" evidence="2">
    <location>
        <position position="63"/>
    </location>
</feature>
<dbReference type="GO" id="GO:0000160">
    <property type="term" value="P:phosphorelay signal transduction system"/>
    <property type="evidence" value="ECO:0007669"/>
    <property type="project" value="InterPro"/>
</dbReference>
<dbReference type="Gene3D" id="3.40.50.2300">
    <property type="match status" value="1"/>
</dbReference>
<dbReference type="SMART" id="SM00448">
    <property type="entry name" value="REC"/>
    <property type="match status" value="1"/>
</dbReference>
<evidence type="ECO:0000256" key="1">
    <source>
        <dbReference type="ARBA" id="ARBA00022553"/>
    </source>
</evidence>
<organism evidence="4 5">
    <name type="scientific">Roseibacillus persicicus</name>
    <dbReference type="NCBI Taxonomy" id="454148"/>
    <lineage>
        <taxon>Bacteria</taxon>
        <taxon>Pseudomonadati</taxon>
        <taxon>Verrucomicrobiota</taxon>
        <taxon>Verrucomicrobiia</taxon>
        <taxon>Verrucomicrobiales</taxon>
        <taxon>Verrucomicrobiaceae</taxon>
        <taxon>Roseibacillus</taxon>
    </lineage>
</organism>
<dbReference type="SUPFAM" id="SSF52172">
    <property type="entry name" value="CheY-like"/>
    <property type="match status" value="1"/>
</dbReference>
<gene>
    <name evidence="4" type="ORF">GCM10007100_21050</name>
</gene>
<dbReference type="InterPro" id="IPR050595">
    <property type="entry name" value="Bact_response_regulator"/>
</dbReference>
<evidence type="ECO:0000313" key="4">
    <source>
        <dbReference type="EMBL" id="GHC54427.1"/>
    </source>
</evidence>
<evidence type="ECO:0000313" key="5">
    <source>
        <dbReference type="Proteomes" id="UP000644507"/>
    </source>
</evidence>
<keyword evidence="1 2" id="KW-0597">Phosphoprotein</keyword>
<dbReference type="PANTHER" id="PTHR44591">
    <property type="entry name" value="STRESS RESPONSE REGULATOR PROTEIN 1"/>
    <property type="match status" value="1"/>
</dbReference>
<evidence type="ECO:0000259" key="3">
    <source>
        <dbReference type="PROSITE" id="PS50110"/>
    </source>
</evidence>
<dbReference type="EMBL" id="BMXI01000008">
    <property type="protein sequence ID" value="GHC54427.1"/>
    <property type="molecule type" value="Genomic_DNA"/>
</dbReference>
<reference evidence="4" key="1">
    <citation type="journal article" date="2014" name="Int. J. Syst. Evol. Microbiol.">
        <title>Complete genome sequence of Corynebacterium casei LMG S-19264T (=DSM 44701T), isolated from a smear-ripened cheese.</title>
        <authorList>
            <consortium name="US DOE Joint Genome Institute (JGI-PGF)"/>
            <person name="Walter F."/>
            <person name="Albersmeier A."/>
            <person name="Kalinowski J."/>
            <person name="Ruckert C."/>
        </authorList>
    </citation>
    <scope>NUCLEOTIDE SEQUENCE</scope>
    <source>
        <strain evidence="4">KCTC 12988</strain>
    </source>
</reference>
<dbReference type="Proteomes" id="UP000644507">
    <property type="component" value="Unassembled WGS sequence"/>
</dbReference>
<keyword evidence="5" id="KW-1185">Reference proteome</keyword>
<dbReference type="InterPro" id="IPR011006">
    <property type="entry name" value="CheY-like_superfamily"/>
</dbReference>
<comment type="caution">
    <text evidence="4">The sequence shown here is derived from an EMBL/GenBank/DDBJ whole genome shotgun (WGS) entry which is preliminary data.</text>
</comment>